<name>A0ABZ2JVA0_9BACT</name>
<dbReference type="Gene3D" id="3.50.50.60">
    <property type="entry name" value="FAD/NAD(P)-binding domain"/>
    <property type="match status" value="1"/>
</dbReference>
<evidence type="ECO:0000256" key="1">
    <source>
        <dbReference type="ARBA" id="ARBA00001974"/>
    </source>
</evidence>
<dbReference type="Proteomes" id="UP001379533">
    <property type="component" value="Chromosome"/>
</dbReference>
<dbReference type="PANTHER" id="PTHR43563">
    <property type="entry name" value="AMINE OXIDASE"/>
    <property type="match status" value="1"/>
</dbReference>
<dbReference type="SUPFAM" id="SSF54373">
    <property type="entry name" value="FAD-linked reductases, C-terminal domain"/>
    <property type="match status" value="1"/>
</dbReference>
<dbReference type="RefSeq" id="WP_394841001.1">
    <property type="nucleotide sequence ID" value="NZ_CP089982.1"/>
</dbReference>
<evidence type="ECO:0000313" key="5">
    <source>
        <dbReference type="EMBL" id="WXA90389.1"/>
    </source>
</evidence>
<reference evidence="5 6" key="1">
    <citation type="submission" date="2021-12" db="EMBL/GenBank/DDBJ databases">
        <title>Discovery of the Pendulisporaceae a myxobacterial family with distinct sporulation behavior and unique specialized metabolism.</title>
        <authorList>
            <person name="Garcia R."/>
            <person name="Popoff A."/>
            <person name="Bader C.D."/>
            <person name="Loehr J."/>
            <person name="Walesch S."/>
            <person name="Walt C."/>
            <person name="Boldt J."/>
            <person name="Bunk B."/>
            <person name="Haeckl F.J.F.P.J."/>
            <person name="Gunesch A.P."/>
            <person name="Birkelbach J."/>
            <person name="Nuebel U."/>
            <person name="Pietschmann T."/>
            <person name="Bach T."/>
            <person name="Mueller R."/>
        </authorList>
    </citation>
    <scope>NUCLEOTIDE SEQUENCE [LARGE SCALE GENOMIC DNA]</scope>
    <source>
        <strain evidence="5 6">MSr12523</strain>
    </source>
</reference>
<dbReference type="InterPro" id="IPR002937">
    <property type="entry name" value="Amino_oxidase"/>
</dbReference>
<sequence>MTAARPPQFGRRQLMRGLGLSTGALALSAMFSACRGRVRSAHGPHVVVVGAGLAGLTAAYRLAERGRSVDVYDANHRTGGRVYTLRQHFATKVELGGEFIDANHFAIRKLVTELGLNLVDRNATATQLDDERYLFGGQRWTEASVQEMFSPIVQRIETDRIAHGAGSASYASVNPIHRELDHLSISEWCHRHGFDGPARKLLELSCLSEFGREPSEQSYLNLLYEMSDHQNEDEERFVLKEGSDAITTRLEERLPRKVHLEHRLQSVRLRADGRLDAIFDVNGRTTHVAADELVLAIPFTQLRKCELSGLPITLPQRRAIETAHYGTNSKVVVGMASRPWVADGASGSSLSDDVYHLSYDASQGFPTAGAAMVSFTGGNLGLAVGERDVRARAEHFVAQLDRAFPGARAAYDGNAVRMVWGTARHFEGSYMCYAPGDWTAFAGAERLQAGNVHFAGEHTGSAQGFMEGAVDSGERAAAEILRATA</sequence>
<evidence type="ECO:0000259" key="4">
    <source>
        <dbReference type="Pfam" id="PF01593"/>
    </source>
</evidence>
<dbReference type="InterPro" id="IPR036188">
    <property type="entry name" value="FAD/NAD-bd_sf"/>
</dbReference>
<evidence type="ECO:0000256" key="3">
    <source>
        <dbReference type="ARBA" id="ARBA00023002"/>
    </source>
</evidence>
<comment type="cofactor">
    <cofactor evidence="1">
        <name>FAD</name>
        <dbReference type="ChEBI" id="CHEBI:57692"/>
    </cofactor>
</comment>
<feature type="domain" description="Amine oxidase" evidence="4">
    <location>
        <begin position="53"/>
        <end position="481"/>
    </location>
</feature>
<organism evidence="5 6">
    <name type="scientific">Pendulispora brunnea</name>
    <dbReference type="NCBI Taxonomy" id="2905690"/>
    <lineage>
        <taxon>Bacteria</taxon>
        <taxon>Pseudomonadati</taxon>
        <taxon>Myxococcota</taxon>
        <taxon>Myxococcia</taxon>
        <taxon>Myxococcales</taxon>
        <taxon>Sorangiineae</taxon>
        <taxon>Pendulisporaceae</taxon>
        <taxon>Pendulispora</taxon>
    </lineage>
</organism>
<comment type="similarity">
    <text evidence="2">Belongs to the flavin monoamine oxidase family.</text>
</comment>
<proteinExistence type="inferred from homology"/>
<dbReference type="PANTHER" id="PTHR43563:SF1">
    <property type="entry name" value="AMINE OXIDASE [FLAVIN-CONTAINING] B"/>
    <property type="match status" value="1"/>
</dbReference>
<dbReference type="PROSITE" id="PS51257">
    <property type="entry name" value="PROKAR_LIPOPROTEIN"/>
    <property type="match status" value="1"/>
</dbReference>
<dbReference type="Pfam" id="PF01593">
    <property type="entry name" value="Amino_oxidase"/>
    <property type="match status" value="1"/>
</dbReference>
<dbReference type="EMBL" id="CP089982">
    <property type="protein sequence ID" value="WXA90389.1"/>
    <property type="molecule type" value="Genomic_DNA"/>
</dbReference>
<evidence type="ECO:0000313" key="6">
    <source>
        <dbReference type="Proteomes" id="UP001379533"/>
    </source>
</evidence>
<dbReference type="SUPFAM" id="SSF51905">
    <property type="entry name" value="FAD/NAD(P)-binding domain"/>
    <property type="match status" value="1"/>
</dbReference>
<keyword evidence="3" id="KW-0560">Oxidoreductase</keyword>
<dbReference type="Gene3D" id="1.10.405.10">
    <property type="entry name" value="Guanine Nucleotide Dissociation Inhibitor, domain 1"/>
    <property type="match status" value="1"/>
</dbReference>
<evidence type="ECO:0000256" key="2">
    <source>
        <dbReference type="ARBA" id="ARBA00005995"/>
    </source>
</evidence>
<protein>
    <submittedName>
        <fullName evidence="5">NAD(P)/FAD-dependent oxidoreductase</fullName>
    </submittedName>
</protein>
<dbReference type="Gene3D" id="3.90.660.10">
    <property type="match status" value="1"/>
</dbReference>
<dbReference type="InterPro" id="IPR050703">
    <property type="entry name" value="Flavin_MAO"/>
</dbReference>
<dbReference type="PRINTS" id="PR00757">
    <property type="entry name" value="AMINEOXDASEF"/>
</dbReference>
<keyword evidence="6" id="KW-1185">Reference proteome</keyword>
<accession>A0ABZ2JVA0</accession>
<gene>
    <name evidence="5" type="ORF">LZC95_28490</name>
</gene>
<dbReference type="PROSITE" id="PS51318">
    <property type="entry name" value="TAT"/>
    <property type="match status" value="1"/>
</dbReference>
<dbReference type="InterPro" id="IPR006311">
    <property type="entry name" value="TAT_signal"/>
</dbReference>
<dbReference type="InterPro" id="IPR001613">
    <property type="entry name" value="Flavin_amine_oxidase"/>
</dbReference>